<keyword evidence="9" id="KW-0067">ATP-binding</keyword>
<dbReference type="GO" id="GO:0005524">
    <property type="term" value="F:ATP binding"/>
    <property type="evidence" value="ECO:0007669"/>
    <property type="project" value="UniProtKB-KW"/>
</dbReference>
<dbReference type="EMBL" id="JABBNU010000010">
    <property type="protein sequence ID" value="NMM49871.1"/>
    <property type="molecule type" value="Genomic_DNA"/>
</dbReference>
<evidence type="ECO:0000256" key="2">
    <source>
        <dbReference type="ARBA" id="ARBA00004651"/>
    </source>
</evidence>
<keyword evidence="13" id="KW-1133">Transmembrane helix</keyword>
<keyword evidence="6" id="KW-0808">Transferase</keyword>
<dbReference type="InterPro" id="IPR029016">
    <property type="entry name" value="GAF-like_dom_sf"/>
</dbReference>
<keyword evidence="5" id="KW-0597">Phosphoprotein</keyword>
<dbReference type="InterPro" id="IPR003018">
    <property type="entry name" value="GAF"/>
</dbReference>
<dbReference type="Proteomes" id="UP000559010">
    <property type="component" value="Unassembled WGS sequence"/>
</dbReference>
<dbReference type="Gene3D" id="3.30.450.20">
    <property type="entry name" value="PAS domain"/>
    <property type="match status" value="2"/>
</dbReference>
<feature type="compositionally biased region" description="Basic and acidic residues" evidence="12">
    <location>
        <begin position="631"/>
        <end position="656"/>
    </location>
</feature>
<dbReference type="SUPFAM" id="SSF55781">
    <property type="entry name" value="GAF domain-like"/>
    <property type="match status" value="1"/>
</dbReference>
<keyword evidence="16" id="KW-1185">Reference proteome</keyword>
<keyword evidence="10" id="KW-0902">Two-component regulatory system</keyword>
<proteinExistence type="predicted"/>
<evidence type="ECO:0000256" key="4">
    <source>
        <dbReference type="ARBA" id="ARBA00022475"/>
    </source>
</evidence>
<dbReference type="GO" id="GO:0005886">
    <property type="term" value="C:plasma membrane"/>
    <property type="evidence" value="ECO:0007669"/>
    <property type="project" value="UniProtKB-SubCell"/>
</dbReference>
<sequence>MRMTIKRKLLFVILGIFLLAFAGSVSYIISSLRSETVEDAKNLARSYTKQNANEIESIFNKDLGALRAAAGTLQSYDKYTLKEFLPVRDKVLTAIVKSDQRYANAWANFELFHYDTAYFKDHGNAWKYVFQSGEVKADTINTEGDRGAYLEMKLKNKEELADPYIDPVFGEDVLITSVIVPLNDESKKFIGIVGVDVVLSDLQFISNLKPYKEARTILYSHDGTIIAHEDESYVGTKVDSLFGEWYDRNEVIQNLSKKGDHSYEKYLSSFDEEVLIDFQKIQLGSSDKMWFMATLIPRSVIIKEINIATRNGVIIALLGFIVLAILVYYLSNRISIALKKASDTLDDLSRGKIAGDEKLIINTNDELYDISISINKLIENLSYKSDYARAIGEGNLDYELENLDEDDVLGKALVEMKYNLRSARSEEEKRNWVTKGQAHFSDMLRIQSGTDLKEFFAKLLKDFVDYVQVNQAGIFLLNDDDTDNLHLELVSAYAFDRRKYLNQKIELGEGLVGQCFLEKKNIYLTDVPDNYITIKSGLGDAPPRCILIMPLIENEKVVGVLEMASFTVLPEHYMELIDKLCQSMAATIGALKMNERTKQLLEQTKEQAEMMRSQEEEMRQNMEELQATQEEMARRQRESDELNEELMRKLNEKEMQ</sequence>
<dbReference type="Gene3D" id="6.10.340.10">
    <property type="match status" value="1"/>
</dbReference>
<evidence type="ECO:0000256" key="3">
    <source>
        <dbReference type="ARBA" id="ARBA00012438"/>
    </source>
</evidence>
<feature type="domain" description="GAF" evidence="14">
    <location>
        <begin position="450"/>
        <end position="588"/>
    </location>
</feature>
<evidence type="ECO:0000256" key="5">
    <source>
        <dbReference type="ARBA" id="ARBA00022553"/>
    </source>
</evidence>
<dbReference type="RefSeq" id="WP_169683409.1">
    <property type="nucleotide sequence ID" value="NZ_JABBNU010000010.1"/>
</dbReference>
<dbReference type="EC" id="2.7.13.3" evidence="3"/>
<dbReference type="PANTHER" id="PTHR45528:SF1">
    <property type="entry name" value="SENSOR HISTIDINE KINASE CPXA"/>
    <property type="match status" value="1"/>
</dbReference>
<evidence type="ECO:0000259" key="14">
    <source>
        <dbReference type="Pfam" id="PF13185"/>
    </source>
</evidence>
<dbReference type="Pfam" id="PF13185">
    <property type="entry name" value="GAF_2"/>
    <property type="match status" value="1"/>
</dbReference>
<dbReference type="GO" id="GO:0000160">
    <property type="term" value="P:phosphorelay signal transduction system"/>
    <property type="evidence" value="ECO:0007669"/>
    <property type="project" value="UniProtKB-KW"/>
</dbReference>
<dbReference type="InterPro" id="IPR050398">
    <property type="entry name" value="HssS/ArlS-like"/>
</dbReference>
<comment type="catalytic activity">
    <reaction evidence="1">
        <text>ATP + protein L-histidine = ADP + protein N-phospho-L-histidine.</text>
        <dbReference type="EC" id="2.7.13.3"/>
    </reaction>
</comment>
<dbReference type="GO" id="GO:0004673">
    <property type="term" value="F:protein histidine kinase activity"/>
    <property type="evidence" value="ECO:0007669"/>
    <property type="project" value="UniProtKB-EC"/>
</dbReference>
<feature type="transmembrane region" description="Helical" evidence="13">
    <location>
        <begin position="312"/>
        <end position="330"/>
    </location>
</feature>
<gene>
    <name evidence="15" type="ORF">HH304_15795</name>
</gene>
<evidence type="ECO:0000256" key="7">
    <source>
        <dbReference type="ARBA" id="ARBA00022741"/>
    </source>
</evidence>
<protein>
    <recommendedName>
        <fullName evidence="3">histidine kinase</fullName>
        <ecNumber evidence="3">2.7.13.3</ecNumber>
    </recommendedName>
</protein>
<evidence type="ECO:0000256" key="11">
    <source>
        <dbReference type="ARBA" id="ARBA00023136"/>
    </source>
</evidence>
<dbReference type="PANTHER" id="PTHR45528">
    <property type="entry name" value="SENSOR HISTIDINE KINASE CPXA"/>
    <property type="match status" value="1"/>
</dbReference>
<dbReference type="Gene3D" id="3.30.450.40">
    <property type="match status" value="1"/>
</dbReference>
<keyword evidence="4" id="KW-1003">Cell membrane</keyword>
<dbReference type="AlphaFoldDB" id="A0A848J2C2"/>
<evidence type="ECO:0000256" key="10">
    <source>
        <dbReference type="ARBA" id="ARBA00023012"/>
    </source>
</evidence>
<keyword evidence="11 13" id="KW-0472">Membrane</keyword>
<evidence type="ECO:0000256" key="12">
    <source>
        <dbReference type="SAM" id="MobiDB-lite"/>
    </source>
</evidence>
<reference evidence="15 16" key="1">
    <citation type="submission" date="2020-04" db="EMBL/GenBank/DDBJ databases">
        <title>Flammeovirgaceae bacterium KN852 isolated from deep sea.</title>
        <authorList>
            <person name="Zhang D.-C."/>
        </authorList>
    </citation>
    <scope>NUCLEOTIDE SEQUENCE [LARGE SCALE GENOMIC DNA]</scope>
    <source>
        <strain evidence="15 16">KN852</strain>
    </source>
</reference>
<organism evidence="15 16">
    <name type="scientific">Marinigracilibium pacificum</name>
    <dbReference type="NCBI Taxonomy" id="2729599"/>
    <lineage>
        <taxon>Bacteria</taxon>
        <taxon>Pseudomonadati</taxon>
        <taxon>Bacteroidota</taxon>
        <taxon>Cytophagia</taxon>
        <taxon>Cytophagales</taxon>
        <taxon>Flammeovirgaceae</taxon>
        <taxon>Marinigracilibium</taxon>
    </lineage>
</organism>
<comment type="caution">
    <text evidence="15">The sequence shown here is derived from an EMBL/GenBank/DDBJ whole genome shotgun (WGS) entry which is preliminary data.</text>
</comment>
<evidence type="ECO:0000256" key="1">
    <source>
        <dbReference type="ARBA" id="ARBA00000085"/>
    </source>
</evidence>
<accession>A0A848J2C2</accession>
<dbReference type="Pfam" id="PF22673">
    <property type="entry name" value="MCP-like_PDC_1"/>
    <property type="match status" value="1"/>
</dbReference>
<name>A0A848J2C2_9BACT</name>
<evidence type="ECO:0000313" key="16">
    <source>
        <dbReference type="Proteomes" id="UP000559010"/>
    </source>
</evidence>
<evidence type="ECO:0000256" key="6">
    <source>
        <dbReference type="ARBA" id="ARBA00022679"/>
    </source>
</evidence>
<evidence type="ECO:0000256" key="8">
    <source>
        <dbReference type="ARBA" id="ARBA00022777"/>
    </source>
</evidence>
<keyword evidence="8" id="KW-0418">Kinase</keyword>
<feature type="compositionally biased region" description="Basic and acidic residues" evidence="12">
    <location>
        <begin position="605"/>
        <end position="622"/>
    </location>
</feature>
<evidence type="ECO:0000256" key="13">
    <source>
        <dbReference type="SAM" id="Phobius"/>
    </source>
</evidence>
<comment type="subcellular location">
    <subcellularLocation>
        <location evidence="2">Cell membrane</location>
        <topology evidence="2">Multi-pass membrane protein</topology>
    </subcellularLocation>
</comment>
<evidence type="ECO:0000313" key="15">
    <source>
        <dbReference type="EMBL" id="NMM49871.1"/>
    </source>
</evidence>
<evidence type="ECO:0000256" key="9">
    <source>
        <dbReference type="ARBA" id="ARBA00022840"/>
    </source>
</evidence>
<feature type="region of interest" description="Disordered" evidence="12">
    <location>
        <begin position="605"/>
        <end position="656"/>
    </location>
</feature>
<keyword evidence="13" id="KW-0812">Transmembrane</keyword>
<keyword evidence="7" id="KW-0547">Nucleotide-binding</keyword>